<evidence type="ECO:0000256" key="13">
    <source>
        <dbReference type="SAM" id="Coils"/>
    </source>
</evidence>
<comment type="subcellular location">
    <subcellularLocation>
        <location evidence="1">Cytoplasm</location>
    </subcellularLocation>
</comment>
<protein>
    <recommendedName>
        <fullName evidence="3">HTH-type transcriptional regulator CueR</fullName>
    </recommendedName>
    <alternativeName>
        <fullName evidence="12">Copper efflux regulator</fullName>
    </alternativeName>
    <alternativeName>
        <fullName evidence="11">Copper export regulator</fullName>
    </alternativeName>
</protein>
<evidence type="ECO:0000256" key="5">
    <source>
        <dbReference type="ARBA" id="ARBA00022723"/>
    </source>
</evidence>
<dbReference type="AlphaFoldDB" id="A0A0F9QJQ9"/>
<evidence type="ECO:0000256" key="11">
    <source>
        <dbReference type="ARBA" id="ARBA00031472"/>
    </source>
</evidence>
<feature type="domain" description="HTH merR-type" evidence="14">
    <location>
        <begin position="1"/>
        <end position="68"/>
    </location>
</feature>
<keyword evidence="5" id="KW-0479">Metal-binding</keyword>
<proteinExistence type="predicted"/>
<keyword evidence="7" id="KW-0805">Transcription regulation</keyword>
<gene>
    <name evidence="15" type="ORF">LCGC14_0710400</name>
</gene>
<dbReference type="InterPro" id="IPR009061">
    <property type="entry name" value="DNA-bd_dom_put_sf"/>
</dbReference>
<reference evidence="15" key="1">
    <citation type="journal article" date="2015" name="Nature">
        <title>Complex archaea that bridge the gap between prokaryotes and eukaryotes.</title>
        <authorList>
            <person name="Spang A."/>
            <person name="Saw J.H."/>
            <person name="Jorgensen S.L."/>
            <person name="Zaremba-Niedzwiedzka K."/>
            <person name="Martijn J."/>
            <person name="Lind A.E."/>
            <person name="van Eijk R."/>
            <person name="Schleper C."/>
            <person name="Guy L."/>
            <person name="Ettema T.J."/>
        </authorList>
    </citation>
    <scope>NUCLEOTIDE SEQUENCE</scope>
</reference>
<keyword evidence="10" id="KW-0804">Transcription</keyword>
<evidence type="ECO:0000256" key="12">
    <source>
        <dbReference type="ARBA" id="ARBA00032335"/>
    </source>
</evidence>
<dbReference type="EMBL" id="LAZR01001561">
    <property type="protein sequence ID" value="KKN42719.1"/>
    <property type="molecule type" value="Genomic_DNA"/>
</dbReference>
<evidence type="ECO:0000256" key="3">
    <source>
        <dbReference type="ARBA" id="ARBA00017250"/>
    </source>
</evidence>
<keyword evidence="9" id="KW-0010">Activator</keyword>
<dbReference type="GO" id="GO:0005507">
    <property type="term" value="F:copper ion binding"/>
    <property type="evidence" value="ECO:0007669"/>
    <property type="project" value="InterPro"/>
</dbReference>
<dbReference type="GO" id="GO:0003677">
    <property type="term" value="F:DNA binding"/>
    <property type="evidence" value="ECO:0007669"/>
    <property type="project" value="UniProtKB-KW"/>
</dbReference>
<keyword evidence="8" id="KW-0238">DNA-binding</keyword>
<organism evidence="15">
    <name type="scientific">marine sediment metagenome</name>
    <dbReference type="NCBI Taxonomy" id="412755"/>
    <lineage>
        <taxon>unclassified sequences</taxon>
        <taxon>metagenomes</taxon>
        <taxon>ecological metagenomes</taxon>
    </lineage>
</organism>
<comment type="subunit">
    <text evidence="2">Homodimer.</text>
</comment>
<keyword evidence="4" id="KW-0963">Cytoplasm</keyword>
<sequence>MNIGEVSKKAALPAKTIRYYEDIGLITPLRDPNGYRCFRDADMHKLAFLGRARTLGFTIEDCRALLALWNDQSRASADVRSIAKEHLAQVEKKISDLQEIRDTLSHLVRECVGDERPDCPILKSLEKFPGQKSPQKIAGATREA</sequence>
<dbReference type="CDD" id="cd01108">
    <property type="entry name" value="HTH_CueR"/>
    <property type="match status" value="1"/>
</dbReference>
<dbReference type="GO" id="GO:0045893">
    <property type="term" value="P:positive regulation of DNA-templated transcription"/>
    <property type="evidence" value="ECO:0007669"/>
    <property type="project" value="InterPro"/>
</dbReference>
<dbReference type="GO" id="GO:0005737">
    <property type="term" value="C:cytoplasm"/>
    <property type="evidence" value="ECO:0007669"/>
    <property type="project" value="UniProtKB-SubCell"/>
</dbReference>
<dbReference type="InterPro" id="IPR015358">
    <property type="entry name" value="Tscrpt_reg_MerR_DNA-bd"/>
</dbReference>
<dbReference type="SUPFAM" id="SSF46955">
    <property type="entry name" value="Putative DNA-binding domain"/>
    <property type="match status" value="1"/>
</dbReference>
<dbReference type="PROSITE" id="PS50937">
    <property type="entry name" value="HTH_MERR_2"/>
    <property type="match status" value="1"/>
</dbReference>
<feature type="coiled-coil region" evidence="13">
    <location>
        <begin position="80"/>
        <end position="107"/>
    </location>
</feature>
<dbReference type="InterPro" id="IPR047057">
    <property type="entry name" value="MerR_fam"/>
</dbReference>
<dbReference type="SMART" id="SM00422">
    <property type="entry name" value="HTH_MERR"/>
    <property type="match status" value="1"/>
</dbReference>
<accession>A0A0F9QJQ9</accession>
<evidence type="ECO:0000256" key="10">
    <source>
        <dbReference type="ARBA" id="ARBA00023163"/>
    </source>
</evidence>
<evidence type="ECO:0000256" key="2">
    <source>
        <dbReference type="ARBA" id="ARBA00011738"/>
    </source>
</evidence>
<dbReference type="InterPro" id="IPR011789">
    <property type="entry name" value="CueR"/>
</dbReference>
<dbReference type="PANTHER" id="PTHR30204:SF16">
    <property type="entry name" value="HTH-TYPE TRANSCRIPTIONAL REGULATOR CUER"/>
    <property type="match status" value="1"/>
</dbReference>
<evidence type="ECO:0000313" key="15">
    <source>
        <dbReference type="EMBL" id="KKN42719.1"/>
    </source>
</evidence>
<evidence type="ECO:0000256" key="1">
    <source>
        <dbReference type="ARBA" id="ARBA00004496"/>
    </source>
</evidence>
<dbReference type="Pfam" id="PF00376">
    <property type="entry name" value="MerR"/>
    <property type="match status" value="1"/>
</dbReference>
<evidence type="ECO:0000256" key="6">
    <source>
        <dbReference type="ARBA" id="ARBA00023008"/>
    </source>
</evidence>
<dbReference type="PANTHER" id="PTHR30204">
    <property type="entry name" value="REDOX-CYCLING DRUG-SENSING TRANSCRIPTIONAL ACTIVATOR SOXR"/>
    <property type="match status" value="1"/>
</dbReference>
<dbReference type="InterPro" id="IPR000551">
    <property type="entry name" value="MerR-type_HTH_dom"/>
</dbReference>
<evidence type="ECO:0000256" key="8">
    <source>
        <dbReference type="ARBA" id="ARBA00023125"/>
    </source>
</evidence>
<evidence type="ECO:0000259" key="14">
    <source>
        <dbReference type="PROSITE" id="PS50937"/>
    </source>
</evidence>
<keyword evidence="6" id="KW-0186">Copper</keyword>
<dbReference type="PRINTS" id="PR00040">
    <property type="entry name" value="HTHMERR"/>
</dbReference>
<evidence type="ECO:0000256" key="9">
    <source>
        <dbReference type="ARBA" id="ARBA00023159"/>
    </source>
</evidence>
<evidence type="ECO:0000256" key="4">
    <source>
        <dbReference type="ARBA" id="ARBA00022490"/>
    </source>
</evidence>
<dbReference type="NCBIfam" id="TIGR02044">
    <property type="entry name" value="CueR"/>
    <property type="match status" value="1"/>
</dbReference>
<keyword evidence="13" id="KW-0175">Coiled coil</keyword>
<dbReference type="GO" id="GO:0003700">
    <property type="term" value="F:DNA-binding transcription factor activity"/>
    <property type="evidence" value="ECO:0007669"/>
    <property type="project" value="InterPro"/>
</dbReference>
<comment type="caution">
    <text evidence="15">The sequence shown here is derived from an EMBL/GenBank/DDBJ whole genome shotgun (WGS) entry which is preliminary data.</text>
</comment>
<evidence type="ECO:0000256" key="7">
    <source>
        <dbReference type="ARBA" id="ARBA00023015"/>
    </source>
</evidence>
<dbReference type="Gene3D" id="1.10.1660.10">
    <property type="match status" value="1"/>
</dbReference>
<name>A0A0F9QJQ9_9ZZZZ</name>
<dbReference type="Pfam" id="PF09278">
    <property type="entry name" value="MerR-DNA-bind"/>
    <property type="match status" value="1"/>
</dbReference>